<feature type="domain" description="Nephrocystin 3-like N-terminal" evidence="4">
    <location>
        <begin position="356"/>
        <end position="524"/>
    </location>
</feature>
<accession>A0A9Q0AH87</accession>
<dbReference type="PANTHER" id="PTHR10039:SF17">
    <property type="entry name" value="FUNGAL STAND N-TERMINAL GOODBYE DOMAIN-CONTAINING PROTEIN-RELATED"/>
    <property type="match status" value="1"/>
</dbReference>
<keyword evidence="6" id="KW-1185">Reference proteome</keyword>
<dbReference type="EMBL" id="JAFIMR010000090">
    <property type="protein sequence ID" value="KAI1848097.1"/>
    <property type="molecule type" value="Genomic_DNA"/>
</dbReference>
<dbReference type="SUPFAM" id="SSF52540">
    <property type="entry name" value="P-loop containing nucleoside triphosphate hydrolases"/>
    <property type="match status" value="1"/>
</dbReference>
<evidence type="ECO:0000259" key="4">
    <source>
        <dbReference type="Pfam" id="PF24883"/>
    </source>
</evidence>
<gene>
    <name evidence="5" type="ORF">JX265_013852</name>
</gene>
<dbReference type="AlphaFoldDB" id="A0A9Q0AH87"/>
<feature type="domain" description="Fungal STAND N-terminal Goodbye" evidence="3">
    <location>
        <begin position="23"/>
        <end position="143"/>
    </location>
</feature>
<organism evidence="5 6">
    <name type="scientific">Neoarthrinium moseri</name>
    <dbReference type="NCBI Taxonomy" id="1658444"/>
    <lineage>
        <taxon>Eukaryota</taxon>
        <taxon>Fungi</taxon>
        <taxon>Dikarya</taxon>
        <taxon>Ascomycota</taxon>
        <taxon>Pezizomycotina</taxon>
        <taxon>Sordariomycetes</taxon>
        <taxon>Xylariomycetidae</taxon>
        <taxon>Amphisphaeriales</taxon>
        <taxon>Apiosporaceae</taxon>
        <taxon>Neoarthrinium</taxon>
    </lineage>
</organism>
<evidence type="ECO:0000256" key="2">
    <source>
        <dbReference type="SAM" id="MobiDB-lite"/>
    </source>
</evidence>
<dbReference type="InterPro" id="IPR031350">
    <property type="entry name" value="Goodbye_dom"/>
</dbReference>
<protein>
    <recommendedName>
        <fullName evidence="7">Fungal STAND N-terminal Goodbye domain-containing protein</fullName>
    </recommendedName>
</protein>
<comment type="caution">
    <text evidence="5">The sequence shown here is derived from an EMBL/GenBank/DDBJ whole genome shotgun (WGS) entry which is preliminary data.</text>
</comment>
<dbReference type="Proteomes" id="UP000829685">
    <property type="component" value="Unassembled WGS sequence"/>
</dbReference>
<dbReference type="InterPro" id="IPR056884">
    <property type="entry name" value="NPHP3-like_N"/>
</dbReference>
<evidence type="ECO:0000313" key="5">
    <source>
        <dbReference type="EMBL" id="KAI1848097.1"/>
    </source>
</evidence>
<feature type="non-terminal residue" evidence="5">
    <location>
        <position position="586"/>
    </location>
</feature>
<dbReference type="Pfam" id="PF17109">
    <property type="entry name" value="Goodbye"/>
    <property type="match status" value="1"/>
</dbReference>
<feature type="region of interest" description="Disordered" evidence="2">
    <location>
        <begin position="304"/>
        <end position="323"/>
    </location>
</feature>
<dbReference type="OrthoDB" id="5150251at2759"/>
<evidence type="ECO:0008006" key="7">
    <source>
        <dbReference type="Google" id="ProtNLM"/>
    </source>
</evidence>
<reference evidence="5" key="1">
    <citation type="submission" date="2021-03" db="EMBL/GenBank/DDBJ databases">
        <title>Revisited historic fungal species revealed as producer of novel bioactive compounds through whole genome sequencing and comparative genomics.</title>
        <authorList>
            <person name="Vignolle G.A."/>
            <person name="Hochenegger N."/>
            <person name="Mach R.L."/>
            <person name="Mach-Aigner A.R."/>
            <person name="Javad Rahimi M."/>
            <person name="Salim K.A."/>
            <person name="Chan C.M."/>
            <person name="Lim L.B.L."/>
            <person name="Cai F."/>
            <person name="Druzhinina I.S."/>
            <person name="U'Ren J.M."/>
            <person name="Derntl C."/>
        </authorList>
    </citation>
    <scope>NUCLEOTIDE SEQUENCE</scope>
    <source>
        <strain evidence="5">TUCIM 5799</strain>
    </source>
</reference>
<dbReference type="PANTHER" id="PTHR10039">
    <property type="entry name" value="AMELOGENIN"/>
    <property type="match status" value="1"/>
</dbReference>
<evidence type="ECO:0000256" key="1">
    <source>
        <dbReference type="ARBA" id="ARBA00022737"/>
    </source>
</evidence>
<keyword evidence="1" id="KW-0677">Repeat</keyword>
<evidence type="ECO:0000313" key="6">
    <source>
        <dbReference type="Proteomes" id="UP000829685"/>
    </source>
</evidence>
<dbReference type="InterPro" id="IPR027417">
    <property type="entry name" value="P-loop_NTPase"/>
</dbReference>
<name>A0A9Q0AH87_9PEZI</name>
<proteinExistence type="predicted"/>
<sequence>MAAPTPFGGKLIDHDATDLGTMWEEALIKYNEECKINLRNLDFIRQNSMDNIMAEQERQLARFGEARHDGGKLDKFRSAISKNSQVIMSVAATVANAASSAFPPSAVILTAFNYVMNASKAVSDDLDMIVSFFDIMKAFLSRVSLLEERTPPERQFRQFLMNVFSALLTMCAIATKIQQKGRLKQWARALVDGTDPKLKAAYDTVHMHLERFESAVMIMTLKKTIESGSKLDGIGRDINAVQAGVQQTIHLGQQNLEIGQQNYMMGMEISVYAKDSASTSHAILTAQEDTRVEVLSGLKKLEKMAQKSSRDKQTSEAPRDAGARRTTALIRLQDLLDYKVNDQKQIEDLENAYVANTCEWIQEIDVYHDFELGDVPLLSLTGATGIGKSMVSYTALRRMQREAMTDHTATTSVAYFFFREDYAGRRSLPLMLRSCVIQLATHNISYRSSALATRQRLREFDGEDYKLLWEHFFRQQFNNKVNRRLTLILDGIDEANEECRAGLKDIFAGVASDQDLQIQIMFSCENDGDMDPDGRLGIKRLSMTREKIKEDMRTIAISRLKSLSRLRKLTTRTKKRVAVQLCKKAD</sequence>
<dbReference type="Pfam" id="PF24883">
    <property type="entry name" value="NPHP3_N"/>
    <property type="match status" value="1"/>
</dbReference>
<evidence type="ECO:0000259" key="3">
    <source>
        <dbReference type="Pfam" id="PF17109"/>
    </source>
</evidence>